<feature type="non-terminal residue" evidence="1">
    <location>
        <position position="1"/>
    </location>
</feature>
<reference evidence="1 2" key="1">
    <citation type="journal article" date="2019" name="Genome Biol. Evol.">
        <title>Insights into the evolution of the New World diploid cottons (Gossypium, subgenus Houzingenia) based on genome sequencing.</title>
        <authorList>
            <person name="Grover C.E."/>
            <person name="Arick M.A. 2nd"/>
            <person name="Thrash A."/>
            <person name="Conover J.L."/>
            <person name="Sanders W.S."/>
            <person name="Peterson D.G."/>
            <person name="Frelichowski J.E."/>
            <person name="Scheffler J.A."/>
            <person name="Scheffler B.E."/>
            <person name="Wendel J.F."/>
        </authorList>
    </citation>
    <scope>NUCLEOTIDE SEQUENCE [LARGE SCALE GENOMIC DNA]</scope>
    <source>
        <strain evidence="1">4</strain>
        <tissue evidence="1">Leaf</tissue>
    </source>
</reference>
<dbReference type="AlphaFoldDB" id="A0A7J9B5U8"/>
<evidence type="ECO:0000313" key="2">
    <source>
        <dbReference type="Proteomes" id="UP000593574"/>
    </source>
</evidence>
<keyword evidence="2" id="KW-1185">Reference proteome</keyword>
<sequence length="72" mass="7775">SCLSPSVADHPFRPTTNHCLGYWEPFSAVVPLPRAGSYVLLTHSPLETPLQIQLAYVMHAASINPESGSNSL</sequence>
<gene>
    <name evidence="1" type="ORF">Golax_020592</name>
</gene>
<evidence type="ECO:0000313" key="1">
    <source>
        <dbReference type="EMBL" id="MBA0731572.1"/>
    </source>
</evidence>
<dbReference type="Proteomes" id="UP000593574">
    <property type="component" value="Unassembled WGS sequence"/>
</dbReference>
<name>A0A7J9B5U8_9ROSI</name>
<protein>
    <submittedName>
        <fullName evidence="1">Uncharacterized protein</fullName>
    </submittedName>
</protein>
<dbReference type="EMBL" id="JABEZV010450040">
    <property type="protein sequence ID" value="MBA0731572.1"/>
    <property type="molecule type" value="Genomic_DNA"/>
</dbReference>
<organism evidence="1 2">
    <name type="scientific">Gossypium laxum</name>
    <dbReference type="NCBI Taxonomy" id="34288"/>
    <lineage>
        <taxon>Eukaryota</taxon>
        <taxon>Viridiplantae</taxon>
        <taxon>Streptophyta</taxon>
        <taxon>Embryophyta</taxon>
        <taxon>Tracheophyta</taxon>
        <taxon>Spermatophyta</taxon>
        <taxon>Magnoliopsida</taxon>
        <taxon>eudicotyledons</taxon>
        <taxon>Gunneridae</taxon>
        <taxon>Pentapetalae</taxon>
        <taxon>rosids</taxon>
        <taxon>malvids</taxon>
        <taxon>Malvales</taxon>
        <taxon>Malvaceae</taxon>
        <taxon>Malvoideae</taxon>
        <taxon>Gossypium</taxon>
    </lineage>
</organism>
<proteinExistence type="predicted"/>
<comment type="caution">
    <text evidence="1">The sequence shown here is derived from an EMBL/GenBank/DDBJ whole genome shotgun (WGS) entry which is preliminary data.</text>
</comment>
<accession>A0A7J9B5U8</accession>